<feature type="domain" description="VOC" evidence="1">
    <location>
        <begin position="5"/>
        <end position="125"/>
    </location>
</feature>
<dbReference type="Gene3D" id="3.10.180.10">
    <property type="entry name" value="2,3-Dihydroxybiphenyl 1,2-Dioxygenase, domain 1"/>
    <property type="match status" value="1"/>
</dbReference>
<reference evidence="2 3" key="1">
    <citation type="submission" date="2020-03" db="EMBL/GenBank/DDBJ databases">
        <title>Whole genome shotgun sequence of Phytohabitans rumicis NBRC 108638.</title>
        <authorList>
            <person name="Komaki H."/>
            <person name="Tamura T."/>
        </authorList>
    </citation>
    <scope>NUCLEOTIDE SEQUENCE [LARGE SCALE GENOMIC DNA]</scope>
    <source>
        <strain evidence="2 3">NBRC 108638</strain>
    </source>
</reference>
<dbReference type="InterPro" id="IPR029068">
    <property type="entry name" value="Glyas_Bleomycin-R_OHBP_Dase"/>
</dbReference>
<accession>A0A6V8L2B7</accession>
<comment type="caution">
    <text evidence="2">The sequence shown here is derived from an EMBL/GenBank/DDBJ whole genome shotgun (WGS) entry which is preliminary data.</text>
</comment>
<evidence type="ECO:0000259" key="1">
    <source>
        <dbReference type="PROSITE" id="PS51819"/>
    </source>
</evidence>
<protein>
    <submittedName>
        <fullName evidence="2">Glyoxalase</fullName>
    </submittedName>
</protein>
<dbReference type="Proteomes" id="UP000482960">
    <property type="component" value="Unassembled WGS sequence"/>
</dbReference>
<name>A0A6V8L2B7_9ACTN</name>
<evidence type="ECO:0000313" key="2">
    <source>
        <dbReference type="EMBL" id="GFJ86855.1"/>
    </source>
</evidence>
<dbReference type="AlphaFoldDB" id="A0A6V8L2B7"/>
<dbReference type="SUPFAM" id="SSF54593">
    <property type="entry name" value="Glyoxalase/Bleomycin resistance protein/Dihydroxybiphenyl dioxygenase"/>
    <property type="match status" value="1"/>
</dbReference>
<keyword evidence="3" id="KW-1185">Reference proteome</keyword>
<sequence>MLSDSTPIATLPTKDMAGARKFYEGTLGLAPTQEVPGGIMYRCGTGNLFVYQSEYAGTNQATAVTFTVSDDDFDTEVDALRKKGITFQTFEYEGMEWKDDVMVSEGMKAVWFSDPDGNILNVGTEGT</sequence>
<evidence type="ECO:0000313" key="3">
    <source>
        <dbReference type="Proteomes" id="UP000482960"/>
    </source>
</evidence>
<reference evidence="2 3" key="2">
    <citation type="submission" date="2020-03" db="EMBL/GenBank/DDBJ databases">
        <authorList>
            <person name="Ichikawa N."/>
            <person name="Kimura A."/>
            <person name="Kitahashi Y."/>
            <person name="Uohara A."/>
        </authorList>
    </citation>
    <scope>NUCLEOTIDE SEQUENCE [LARGE SCALE GENOMIC DNA]</scope>
    <source>
        <strain evidence="2 3">NBRC 108638</strain>
    </source>
</reference>
<dbReference type="RefSeq" id="WP_173073557.1">
    <property type="nucleotide sequence ID" value="NZ_BAABJB010000025.1"/>
</dbReference>
<dbReference type="EMBL" id="BLPG01000001">
    <property type="protein sequence ID" value="GFJ86855.1"/>
    <property type="molecule type" value="Genomic_DNA"/>
</dbReference>
<organism evidence="2 3">
    <name type="scientific">Phytohabitans rumicis</name>
    <dbReference type="NCBI Taxonomy" id="1076125"/>
    <lineage>
        <taxon>Bacteria</taxon>
        <taxon>Bacillati</taxon>
        <taxon>Actinomycetota</taxon>
        <taxon>Actinomycetes</taxon>
        <taxon>Micromonosporales</taxon>
        <taxon>Micromonosporaceae</taxon>
    </lineage>
</organism>
<gene>
    <name evidence="2" type="ORF">Prum_004970</name>
</gene>
<proteinExistence type="predicted"/>
<dbReference type="PROSITE" id="PS51819">
    <property type="entry name" value="VOC"/>
    <property type="match status" value="1"/>
</dbReference>
<dbReference type="InterPro" id="IPR037523">
    <property type="entry name" value="VOC_core"/>
</dbReference>
<dbReference type="InterPro" id="IPR004360">
    <property type="entry name" value="Glyas_Fos-R_dOase_dom"/>
</dbReference>
<dbReference type="Pfam" id="PF00903">
    <property type="entry name" value="Glyoxalase"/>
    <property type="match status" value="1"/>
</dbReference>